<organism evidence="1 2">
    <name type="scientific">Anopheles albimanus</name>
    <name type="common">New world malaria mosquito</name>
    <dbReference type="NCBI Taxonomy" id="7167"/>
    <lineage>
        <taxon>Eukaryota</taxon>
        <taxon>Metazoa</taxon>
        <taxon>Ecdysozoa</taxon>
        <taxon>Arthropoda</taxon>
        <taxon>Hexapoda</taxon>
        <taxon>Insecta</taxon>
        <taxon>Pterygota</taxon>
        <taxon>Neoptera</taxon>
        <taxon>Endopterygota</taxon>
        <taxon>Diptera</taxon>
        <taxon>Nematocera</taxon>
        <taxon>Culicoidea</taxon>
        <taxon>Culicidae</taxon>
        <taxon>Anophelinae</taxon>
        <taxon>Anopheles</taxon>
    </lineage>
</organism>
<accession>A0A182F0R1</accession>
<reference evidence="1" key="2">
    <citation type="submission" date="2022-08" db="UniProtKB">
        <authorList>
            <consortium name="EnsemblMetazoa"/>
        </authorList>
    </citation>
    <scope>IDENTIFICATION</scope>
    <source>
        <strain evidence="1">STECLA/ALBI9_A</strain>
    </source>
</reference>
<dbReference type="VEuPathDB" id="VectorBase:AALB000034"/>
<dbReference type="AlphaFoldDB" id="A0A182F0R1"/>
<evidence type="ECO:0000313" key="2">
    <source>
        <dbReference type="Proteomes" id="UP000069272"/>
    </source>
</evidence>
<keyword evidence="2" id="KW-1185">Reference proteome</keyword>
<proteinExistence type="predicted"/>
<dbReference type="EnsemblMetazoa" id="AALB000034-RA">
    <property type="protein sequence ID" value="AALB000034-PA"/>
    <property type="gene ID" value="AALB000034"/>
</dbReference>
<dbReference type="VEuPathDB" id="VectorBase:AALB20_032474"/>
<dbReference type="VEuPathDB" id="VectorBase:AALB20_034938"/>
<reference evidence="1 2" key="1">
    <citation type="journal article" date="2017" name="G3 (Bethesda)">
        <title>The Physical Genome Mapping of Anopheles albimanus Corrected Scaffold Misassemblies and Identified Interarm Rearrangements in Genus Anopheles.</title>
        <authorList>
            <person name="Artemov G.N."/>
            <person name="Peery A.N."/>
            <person name="Jiang X."/>
            <person name="Tu Z."/>
            <person name="Stegniy V.N."/>
            <person name="Sharakhova M.V."/>
            <person name="Sharakhov I.V."/>
        </authorList>
    </citation>
    <scope>NUCLEOTIDE SEQUENCE [LARGE SCALE GENOMIC DNA]</scope>
    <source>
        <strain evidence="1 2">ALBI9_A</strain>
    </source>
</reference>
<name>A0A182F0R1_ANOAL</name>
<evidence type="ECO:0000313" key="1">
    <source>
        <dbReference type="EnsemblMetazoa" id="AALB000034-PA"/>
    </source>
</evidence>
<dbReference type="VEuPathDB" id="VectorBase:AALB20_028435"/>
<sequence length="1070" mass="110959">MKFYTIWTTVVAILAIAINTYVGPIYKATLAQQITFVSLMLQLEAVNSNNRVKECINQVTETYNAIVANEKMGPKKGVFRTVLLLPLLFSLGYGSPDLGFDVTIDYVTSNSPNILSASNEVNTVTAELQGSVGGFVISKNQGMTNLTFSGEALVSLVTNITGPVNNVLRNISSIASNRLTAPSCMFGNLNGTLDKAYSFIDQANSTLVQTIITSTSSSTARSLMSFVNIVQTSLQTVNELLDALYIGVQALLATGQTTKQAVETTLSMSVRIQLAGAISVLTSSERNLNTVIRTIRSNFEQASNILNSYTTDMQNAKISINNTQRDYYNQVTSRISSFQAKVTGDTTSATNDINNLLSNLNTFTQSTQSEMRVAASALQLSLRTYSTALSTLATTYKSLIASQMTQIFTGAESFVQSNVQALSAVFDSSSFKLASTMSSGGAYASNCNGRYGGNILNLDNNMRDQLNRCFNEYGNTGYTDSFISEYNNVIREQTRFVVTRVNYCYSLGSTSSDAIRRAGIVKCFTQMQLKKTLLLCALLVAVKAEPQPQTIIGALSTFTQQTLNSLLGAFNTITGGLAAGTTGNLTANGTLTLGASIGSIGIGGTATFNSNLPVLNLLNNVVNSTVTAVNQAASGILSATGSLLNTTAGVVTNALNTLLGVVNPSVANIGTGLSGSPTTTNGNIVINALNTVNTAVNNAITQASQLLGNSTVATALGSLPATLNADLATAIQAIQNATANPGTATTLLGALGPNGISAIGVYLADAANIVYTAANLPLQLYTQAAVNATLNANAAVPYTAAGIAAVNSTINGALTNANNVLNSAVGSFNNLIANVQPATAAALSTATSSINSSLNLLNNVINLFAGTTKQRVTAAVSQALNNITSLVTDVQTSLQLLNNITLNAVVAANVSISGNASAVIQPMVANLASTNATIVACSQAYLPLATRTNVYYTTALGSCVVQATAVADILLANTVAVVNSAVSRLTGTTDSVTACLQLFIPTTTCTRVTVPNAPAYINNVALDVATIKTGEVVDVASTANQVTACTTGTANSAAADFAAIASAYNQCIGA</sequence>
<protein>
    <submittedName>
        <fullName evidence="1">Uncharacterized protein</fullName>
    </submittedName>
</protein>
<dbReference type="Proteomes" id="UP000069272">
    <property type="component" value="Chromosome 2L"/>
</dbReference>